<dbReference type="InParanoid" id="A0A6P8HB92"/>
<dbReference type="Pfam" id="PF23337">
    <property type="entry name" value="PTHB1_pf"/>
    <property type="match status" value="1"/>
</dbReference>
<dbReference type="GO" id="GO:0016020">
    <property type="term" value="C:membrane"/>
    <property type="evidence" value="ECO:0007669"/>
    <property type="project" value="TreeGrafter"/>
</dbReference>
<dbReference type="GO" id="GO:0060271">
    <property type="term" value="P:cilium assembly"/>
    <property type="evidence" value="ECO:0007669"/>
    <property type="project" value="TreeGrafter"/>
</dbReference>
<feature type="domain" description="PTHB1 C-terminal helix bundle" evidence="6">
    <location>
        <begin position="737"/>
        <end position="811"/>
    </location>
</feature>
<feature type="domain" description="PTHB1 platform" evidence="4">
    <location>
        <begin position="523"/>
        <end position="630"/>
    </location>
</feature>
<proteinExistence type="predicted"/>
<dbReference type="RefSeq" id="XP_031552881.1">
    <property type="nucleotide sequence ID" value="XM_031697021.1"/>
</dbReference>
<dbReference type="PANTHER" id="PTHR20991:SF0">
    <property type="entry name" value="PROTEIN PTHB1"/>
    <property type="match status" value="1"/>
</dbReference>
<evidence type="ECO:0000256" key="1">
    <source>
        <dbReference type="SAM" id="MobiDB-lite"/>
    </source>
</evidence>
<organism evidence="7 8">
    <name type="scientific">Actinia tenebrosa</name>
    <name type="common">Australian red waratah sea anemone</name>
    <dbReference type="NCBI Taxonomy" id="6105"/>
    <lineage>
        <taxon>Eukaryota</taxon>
        <taxon>Metazoa</taxon>
        <taxon>Cnidaria</taxon>
        <taxon>Anthozoa</taxon>
        <taxon>Hexacorallia</taxon>
        <taxon>Actiniaria</taxon>
        <taxon>Actiniidae</taxon>
        <taxon>Actinia</taxon>
    </lineage>
</organism>
<evidence type="ECO:0000313" key="7">
    <source>
        <dbReference type="Proteomes" id="UP000515163"/>
    </source>
</evidence>
<name>A0A6P8HB92_ACTTE</name>
<sequence length="916" mass="101693">MSLFKARDWWSTFCGSNEEFDTGCMSVSNIDNNATYSDKVIVGSYHGILRIYNPKEAQFKAEDLMLEIQLQQAILQVESGKFISGSDKIQLAVLHPRKLAVYAISSVSGAVEHGTHYSLNMVYEHILERSAFNMTYGPFGGVKGKDFICVQSLDGVLSFFEQESFGFSRFIPSFLLPGPLAYVAKTDSFALCTSSRTVDSYKYQTLAVATDANNKEDIGNKKLSGKKLTVDWSTNIGENTIDMQVFGSQTTPLSIVVLGERSLFCLKDDGTIRFMKKLEFNPSSFVAYESVKEGSVSMLVGTHTKSLLVYQDVTLSWAAQLPHIPVAVKVAKFPNIEGVIVTLDEVGFLQCSYLGTDPSMMVTPAPEARDINYEEADSEMRDLQKVIRESTISSEILPRTQQKEDLLIRVQVPLTLDKVSQSMVDEADEDSCPSITITIMLESLALRPIENVVLSINASAPIMCNRSSIVFPIIGDRNEPVVAEVAFYSRGGMIPSNLDAHITATYLTSSDAPRVAQHKVELPLNLVCKGAQPVKNATYKLTIETNKAPVNLAELFPEMVDDAVIPLSALAMQYNGGPTVTILASKTSQRYRIQCDAFEGMWLVLYELVKRLEAHYKKIRDNVAFRASFMGPLPLQEYYELVDAHFEQRQHQVRYREILAQRAQQFRSIQRRLLTRFKDKTPAPLSNLDTLLDGTYRQLLALSEAEEECERAIEQCSVALSCATRLINFLIKLWTNMSDKEFEVLETVMSPIVSQTEDQGWEEMTDAAISHLLRTCLSKSAKDQAVGITPLAMPKDTSKLKKHIALLCDRLNKGGKLDLSMTSGQQASELSMVQQQRQIKALEPLDEMQEDEEDETDGAPNGGLPPLNDSRNGKLPQINLEKPAADLSKRVLVAKGSDEESMVSRGVAAAMIPNGT</sequence>
<dbReference type="InterPro" id="IPR028074">
    <property type="entry name" value="PHTB1_GAE_dom"/>
</dbReference>
<dbReference type="Pfam" id="PF23338">
    <property type="entry name" value="PTHB1_hp"/>
    <property type="match status" value="1"/>
</dbReference>
<dbReference type="InterPro" id="IPR055362">
    <property type="entry name" value="PTHB1_pf_dom"/>
</dbReference>
<evidence type="ECO:0000313" key="8">
    <source>
        <dbReference type="RefSeq" id="XP_031552881.1"/>
    </source>
</evidence>
<dbReference type="FunCoup" id="A0A6P8HB92">
    <property type="interactions" value="565"/>
</dbReference>
<feature type="domain" description="PTHB1 GAE" evidence="3">
    <location>
        <begin position="431"/>
        <end position="520"/>
    </location>
</feature>
<dbReference type="InterPro" id="IPR028073">
    <property type="entry name" value="PHTB1_N_dom"/>
</dbReference>
<dbReference type="InterPro" id="IPR026511">
    <property type="entry name" value="PTHB1"/>
</dbReference>
<dbReference type="InterPro" id="IPR055363">
    <property type="entry name" value="PTHB1_hp_dom"/>
</dbReference>
<dbReference type="Proteomes" id="UP000515163">
    <property type="component" value="Unplaced"/>
</dbReference>
<evidence type="ECO:0000259" key="6">
    <source>
        <dbReference type="Pfam" id="PF23339"/>
    </source>
</evidence>
<feature type="domain" description="PTHB1 N-terminal" evidence="2">
    <location>
        <begin position="1"/>
        <end position="358"/>
    </location>
</feature>
<dbReference type="PANTHER" id="PTHR20991">
    <property type="entry name" value="PARATHYROID HORMONE-RESPONSIVE B1 GENE"/>
    <property type="match status" value="1"/>
</dbReference>
<protein>
    <submittedName>
        <fullName evidence="8">Protein PTHB1-like</fullName>
    </submittedName>
</protein>
<dbReference type="GeneID" id="116290047"/>
<evidence type="ECO:0000259" key="4">
    <source>
        <dbReference type="Pfam" id="PF23337"/>
    </source>
</evidence>
<reference evidence="8" key="1">
    <citation type="submission" date="2025-08" db="UniProtKB">
        <authorList>
            <consortium name="RefSeq"/>
        </authorList>
    </citation>
    <scope>IDENTIFICATION</scope>
    <source>
        <tissue evidence="8">Tentacle</tissue>
    </source>
</reference>
<dbReference type="Pfam" id="PF14727">
    <property type="entry name" value="PHTB1_N"/>
    <property type="match status" value="1"/>
</dbReference>
<dbReference type="Pfam" id="PF14728">
    <property type="entry name" value="PTHB1_GAE"/>
    <property type="match status" value="1"/>
</dbReference>
<feature type="domain" description="PTHB1 hairpin" evidence="5">
    <location>
        <begin position="632"/>
        <end position="735"/>
    </location>
</feature>
<evidence type="ECO:0000259" key="5">
    <source>
        <dbReference type="Pfam" id="PF23338"/>
    </source>
</evidence>
<gene>
    <name evidence="8" type="primary">LOC116290047</name>
</gene>
<feature type="region of interest" description="Disordered" evidence="1">
    <location>
        <begin position="845"/>
        <end position="882"/>
    </location>
</feature>
<dbReference type="GO" id="GO:0034464">
    <property type="term" value="C:BBSome"/>
    <property type="evidence" value="ECO:0007669"/>
    <property type="project" value="InterPro"/>
</dbReference>
<dbReference type="AlphaFoldDB" id="A0A6P8HB92"/>
<evidence type="ECO:0000259" key="2">
    <source>
        <dbReference type="Pfam" id="PF14727"/>
    </source>
</evidence>
<dbReference type="Pfam" id="PF23339">
    <property type="entry name" value="PTHB1_CtH"/>
    <property type="match status" value="1"/>
</dbReference>
<keyword evidence="7" id="KW-1185">Reference proteome</keyword>
<dbReference type="InterPro" id="IPR055364">
    <property type="entry name" value="PTHB1_CtH_dom"/>
</dbReference>
<feature type="compositionally biased region" description="Acidic residues" evidence="1">
    <location>
        <begin position="845"/>
        <end position="857"/>
    </location>
</feature>
<evidence type="ECO:0000259" key="3">
    <source>
        <dbReference type="Pfam" id="PF14728"/>
    </source>
</evidence>
<accession>A0A6P8HB92</accession>
<dbReference type="KEGG" id="aten:116290047"/>
<dbReference type="OrthoDB" id="10262646at2759"/>